<name>A0A9P1EJZ1_CUSEU</name>
<dbReference type="PANTHER" id="PTHR47926">
    <property type="entry name" value="PENTATRICOPEPTIDE REPEAT-CONTAINING PROTEIN"/>
    <property type="match status" value="1"/>
</dbReference>
<evidence type="ECO:0000256" key="2">
    <source>
        <dbReference type="PROSITE-ProRule" id="PRU00708"/>
    </source>
</evidence>
<dbReference type="Proteomes" id="UP001152484">
    <property type="component" value="Unassembled WGS sequence"/>
</dbReference>
<gene>
    <name evidence="4" type="ORF">CEURO_LOCUS19286</name>
</gene>
<organism evidence="4 5">
    <name type="scientific">Cuscuta europaea</name>
    <name type="common">European dodder</name>
    <dbReference type="NCBI Taxonomy" id="41803"/>
    <lineage>
        <taxon>Eukaryota</taxon>
        <taxon>Viridiplantae</taxon>
        <taxon>Streptophyta</taxon>
        <taxon>Embryophyta</taxon>
        <taxon>Tracheophyta</taxon>
        <taxon>Spermatophyta</taxon>
        <taxon>Magnoliopsida</taxon>
        <taxon>eudicotyledons</taxon>
        <taxon>Gunneridae</taxon>
        <taxon>Pentapetalae</taxon>
        <taxon>asterids</taxon>
        <taxon>lamiids</taxon>
        <taxon>Solanales</taxon>
        <taxon>Convolvulaceae</taxon>
        <taxon>Cuscuteae</taxon>
        <taxon>Cuscuta</taxon>
        <taxon>Cuscuta subgen. Cuscuta</taxon>
    </lineage>
</organism>
<feature type="repeat" description="PPR" evidence="2">
    <location>
        <begin position="506"/>
        <end position="540"/>
    </location>
</feature>
<evidence type="ECO:0000313" key="5">
    <source>
        <dbReference type="Proteomes" id="UP001152484"/>
    </source>
</evidence>
<keyword evidence="3" id="KW-1133">Transmembrane helix</keyword>
<dbReference type="NCBIfam" id="TIGR00756">
    <property type="entry name" value="PPR"/>
    <property type="match status" value="7"/>
</dbReference>
<feature type="repeat" description="PPR" evidence="2">
    <location>
        <begin position="405"/>
        <end position="439"/>
    </location>
</feature>
<keyword evidence="3" id="KW-0472">Membrane</keyword>
<feature type="repeat" description="PPR" evidence="2">
    <location>
        <begin position="108"/>
        <end position="142"/>
    </location>
</feature>
<dbReference type="InterPro" id="IPR002885">
    <property type="entry name" value="PPR_rpt"/>
</dbReference>
<evidence type="ECO:0000256" key="1">
    <source>
        <dbReference type="ARBA" id="ARBA00022737"/>
    </source>
</evidence>
<dbReference type="FunFam" id="1.25.40.10:FF:001093">
    <property type="entry name" value="Pentatricopeptide repeat-containing protein At2g34400"/>
    <property type="match status" value="1"/>
</dbReference>
<feature type="transmembrane region" description="Helical" evidence="3">
    <location>
        <begin position="20"/>
        <end position="37"/>
    </location>
</feature>
<keyword evidence="5" id="KW-1185">Reference proteome</keyword>
<dbReference type="InterPro" id="IPR011990">
    <property type="entry name" value="TPR-like_helical_dom_sf"/>
</dbReference>
<feature type="repeat" description="PPR" evidence="2">
    <location>
        <begin position="272"/>
        <end position="306"/>
    </location>
</feature>
<comment type="caution">
    <text evidence="4">The sequence shown here is derived from an EMBL/GenBank/DDBJ whole genome shotgun (WGS) entry which is preliminary data.</text>
</comment>
<dbReference type="GO" id="GO:0003723">
    <property type="term" value="F:RNA binding"/>
    <property type="evidence" value="ECO:0007669"/>
    <property type="project" value="InterPro"/>
</dbReference>
<evidence type="ECO:0008006" key="6">
    <source>
        <dbReference type="Google" id="ProtNLM"/>
    </source>
</evidence>
<dbReference type="Pfam" id="PF01535">
    <property type="entry name" value="PPR"/>
    <property type="match status" value="10"/>
</dbReference>
<feature type="repeat" description="PPR" evidence="2">
    <location>
        <begin position="374"/>
        <end position="404"/>
    </location>
</feature>
<reference evidence="4" key="1">
    <citation type="submission" date="2022-07" db="EMBL/GenBank/DDBJ databases">
        <authorList>
            <person name="Macas J."/>
            <person name="Novak P."/>
            <person name="Neumann P."/>
        </authorList>
    </citation>
    <scope>NUCLEOTIDE SEQUENCE</scope>
</reference>
<accession>A0A9P1EJZ1</accession>
<keyword evidence="1" id="KW-0677">Repeat</keyword>
<evidence type="ECO:0000256" key="3">
    <source>
        <dbReference type="SAM" id="Phobius"/>
    </source>
</evidence>
<dbReference type="PROSITE" id="PS51375">
    <property type="entry name" value="PPR"/>
    <property type="match status" value="7"/>
</dbReference>
<dbReference type="AlphaFoldDB" id="A0A9P1EJZ1"/>
<dbReference type="EMBL" id="CAMAPE010000054">
    <property type="protein sequence ID" value="CAH9111520.1"/>
    <property type="molecule type" value="Genomic_DNA"/>
</dbReference>
<dbReference type="InterPro" id="IPR046960">
    <property type="entry name" value="PPR_At4g14850-like_plant"/>
</dbReference>
<dbReference type="Gene3D" id="1.25.40.10">
    <property type="entry name" value="Tetratricopeptide repeat domain"/>
    <property type="match status" value="5"/>
</dbReference>
<dbReference type="GO" id="GO:0009451">
    <property type="term" value="P:RNA modification"/>
    <property type="evidence" value="ECO:0007669"/>
    <property type="project" value="InterPro"/>
</dbReference>
<keyword evidence="3" id="KW-0812">Transmembrane</keyword>
<dbReference type="OrthoDB" id="185373at2759"/>
<dbReference type="Pfam" id="PF13041">
    <property type="entry name" value="PPR_2"/>
    <property type="match status" value="2"/>
</dbReference>
<feature type="repeat" description="PPR" evidence="2">
    <location>
        <begin position="312"/>
        <end position="346"/>
    </location>
</feature>
<evidence type="ECO:0000313" key="4">
    <source>
        <dbReference type="EMBL" id="CAH9111520.1"/>
    </source>
</evidence>
<protein>
    <recommendedName>
        <fullName evidence="6">Pentatricopeptide repeat-containing protein</fullName>
    </recommendedName>
</protein>
<proteinExistence type="predicted"/>
<dbReference type="Pfam" id="PF20431">
    <property type="entry name" value="E_motif"/>
    <property type="match status" value="1"/>
</dbReference>
<sequence length="689" mass="78767">MVTGKAPYFYFCLLFQSHELSFINSFPVTFLIAAMVVSPRNIRSLRKCQQYNCQNETRQLINHFSTAMPMVSRPKWELQLTNNTIRALIRSGRLEDARNMFDKLKQRDIITWNSMITGYTQRLEVVTAQNLFDQMPERDVVTWNLMISCYMSSRVTEYIEYARYLFDQMPRRDVISWNTMISGYAKIGQIDEALRLFYCMPEKNVVSWNAAISGLLQNGDVRAAIELFKRMPERDAASFSVLVSGLIQNGKLDAAANVLYDFQKSGDTSIDLVYAYNTLIVGYGQKGMIKEARRLFDQIPFYTCKGRRFGRNTVSWNSMIMCYVKAGYIKSARKLFNLMVEKDTFSWNTMISAYVHTSNMKEASKLLTKMPNPDLYSWNLIVSGYAQGGNLGLAYKYFQRIPKKTCVSWNSIIAGYEKNADYEGAIRLFVQMQLERVKPDKHTFSSLLGVCAETIDLHLGMQIHQLVTKSVLPDVPLNNSLITMYAKCGAIVEARSIFDKMKFRKDVISWNAMIGGYAAHGLAREAFELFNTMKELNVKPTYITFIAVLSLCAHAGLVEEGRFQFKSMVYEFGIEPRLEHFASLVDIVARDGRIEEAMGIIKNMPIEPDKVVWGALLGACRVHNHLEYAKAAAEVLMELEPESSGPYLLLYSMYIEAGRLDEANEIRIRRDRNSVKKQSAYSMVNSIHP</sequence>
<dbReference type="PANTHER" id="PTHR47926:SF468">
    <property type="entry name" value="PENTATRICOPEPTIDE REPEAT-CONTAINING PROTEIN"/>
    <property type="match status" value="1"/>
</dbReference>
<dbReference type="InterPro" id="IPR046848">
    <property type="entry name" value="E_motif"/>
</dbReference>
<feature type="repeat" description="PPR" evidence="2">
    <location>
        <begin position="173"/>
        <end position="207"/>
    </location>
</feature>